<dbReference type="STRING" id="1619100.UT34_C0002G0334"/>
<dbReference type="SUPFAM" id="SSF51604">
    <property type="entry name" value="Enolase C-terminal domain-like"/>
    <property type="match status" value="1"/>
</dbReference>
<dbReference type="GO" id="GO:0000287">
    <property type="term" value="F:magnesium ion binding"/>
    <property type="evidence" value="ECO:0007669"/>
    <property type="project" value="UniProtKB-UniRule"/>
</dbReference>
<evidence type="ECO:0000256" key="4">
    <source>
        <dbReference type="ARBA" id="ARBA00017068"/>
    </source>
</evidence>
<comment type="caution">
    <text evidence="14">The sequence shown here is derived from an EMBL/GenBank/DDBJ whole genome shotgun (WGS) entry which is preliminary data.</text>
</comment>
<dbReference type="UniPathway" id="UPA00109">
    <property type="reaction ID" value="UER00187"/>
</dbReference>
<dbReference type="AlphaFoldDB" id="A0A0G0QW16"/>
<dbReference type="SFLD" id="SFLDS00001">
    <property type="entry name" value="Enolase"/>
    <property type="match status" value="1"/>
</dbReference>
<dbReference type="GO" id="GO:0006096">
    <property type="term" value="P:glycolytic process"/>
    <property type="evidence" value="ECO:0007669"/>
    <property type="project" value="UniProtKB-UniRule"/>
</dbReference>
<dbReference type="GO" id="GO:0004634">
    <property type="term" value="F:phosphopyruvate hydratase activity"/>
    <property type="evidence" value="ECO:0007669"/>
    <property type="project" value="UniProtKB-UniRule"/>
</dbReference>
<dbReference type="HAMAP" id="MF_00318">
    <property type="entry name" value="Enolase"/>
    <property type="match status" value="1"/>
</dbReference>
<evidence type="ECO:0000259" key="12">
    <source>
        <dbReference type="SMART" id="SM01192"/>
    </source>
</evidence>
<feature type="binding site" evidence="9 11">
    <location>
        <position position="324"/>
    </location>
    <ligand>
        <name>Mg(2+)</name>
        <dbReference type="ChEBI" id="CHEBI:18420"/>
    </ligand>
</feature>
<keyword evidence="7 9" id="KW-0324">Glycolysis</keyword>
<evidence type="ECO:0000256" key="7">
    <source>
        <dbReference type="ARBA" id="ARBA00023152"/>
    </source>
</evidence>
<feature type="binding site" evidence="9 11">
    <location>
        <position position="252"/>
    </location>
    <ligand>
        <name>Mg(2+)</name>
        <dbReference type="ChEBI" id="CHEBI:18420"/>
    </ligand>
</feature>
<gene>
    <name evidence="9" type="primary">eno</name>
    <name evidence="14" type="ORF">UT34_C0002G0334</name>
</gene>
<dbReference type="SMART" id="SM01192">
    <property type="entry name" value="Enolase_C"/>
    <property type="match status" value="1"/>
</dbReference>
<keyword evidence="5 9" id="KW-0964">Secreted</keyword>
<keyword evidence="9 11" id="KW-0479">Metal-binding</keyword>
<dbReference type="CDD" id="cd03313">
    <property type="entry name" value="enolase"/>
    <property type="match status" value="1"/>
</dbReference>
<comment type="function">
    <text evidence="9">Catalyzes the reversible conversion of 2-phosphoglycerate (2-PG) into phosphoenolpyruvate (PEP). It is essential for the degradation of carbohydrates via glycolysis.</text>
</comment>
<feature type="binding site" evidence="9">
    <location>
        <position position="400"/>
    </location>
    <ligand>
        <name>(2R)-2-phosphoglycerate</name>
        <dbReference type="ChEBI" id="CHEBI:58289"/>
    </ligand>
</feature>
<dbReference type="EMBL" id="LBWK01000002">
    <property type="protein sequence ID" value="KKR05827.1"/>
    <property type="molecule type" value="Genomic_DNA"/>
</dbReference>
<dbReference type="PANTHER" id="PTHR11902">
    <property type="entry name" value="ENOLASE"/>
    <property type="match status" value="1"/>
</dbReference>
<accession>A0A0G0QW16</accession>
<dbReference type="PIRSF" id="PIRSF001400">
    <property type="entry name" value="Enolase"/>
    <property type="match status" value="1"/>
</dbReference>
<dbReference type="Proteomes" id="UP000034799">
    <property type="component" value="Unassembled WGS sequence"/>
</dbReference>
<dbReference type="PRINTS" id="PR00148">
    <property type="entry name" value="ENOLASE"/>
</dbReference>
<proteinExistence type="inferred from homology"/>
<keyword evidence="8 9" id="KW-0456">Lyase</keyword>
<evidence type="ECO:0000256" key="9">
    <source>
        <dbReference type="HAMAP-Rule" id="MF_00318"/>
    </source>
</evidence>
<comment type="cofactor">
    <cofactor evidence="9">
        <name>Mg(2+)</name>
        <dbReference type="ChEBI" id="CHEBI:18420"/>
    </cofactor>
    <text evidence="9">Binds a second Mg(2+) ion via substrate during catalysis.</text>
</comment>
<feature type="binding site" evidence="9">
    <location>
        <position position="378"/>
    </location>
    <ligand>
        <name>(2R)-2-phosphoglycerate</name>
        <dbReference type="ChEBI" id="CHEBI:58289"/>
    </ligand>
</feature>
<comment type="cofactor">
    <cofactor evidence="11">
        <name>Mg(2+)</name>
        <dbReference type="ChEBI" id="CHEBI:18420"/>
    </cofactor>
    <text evidence="11">Mg(2+) is required for catalysis and for stabilizing the dimer.</text>
</comment>
<comment type="subcellular location">
    <subcellularLocation>
        <location evidence="9">Cytoplasm</location>
    </subcellularLocation>
    <subcellularLocation>
        <location evidence="9">Secreted</location>
    </subcellularLocation>
    <subcellularLocation>
        <location evidence="9">Cell surface</location>
    </subcellularLocation>
    <text evidence="9">Fractions of enolase are present in both the cytoplasm and on the cell surface.</text>
</comment>
<dbReference type="NCBIfam" id="TIGR01060">
    <property type="entry name" value="eno"/>
    <property type="match status" value="1"/>
</dbReference>
<evidence type="ECO:0000256" key="5">
    <source>
        <dbReference type="ARBA" id="ARBA00022525"/>
    </source>
</evidence>
<comment type="caution">
    <text evidence="9">Lacks conserved residue(s) required for the propagation of feature annotation.</text>
</comment>
<sequence length="426" mass="48478">MTIKDVKAIEILDSKGDPTISTRITLDSGVSAKGDVPSGASTGDTEVLELRDGDKSRYRGKGVLKAVENVNNEIRKVILNKSFNTQDEFDRFLIDLDGTKQKSKLGGNAILSLSMAFCRATALEKGIPLYEYFAKIYTKDNYDHSFFKLPSPQILIMEGGLHGNWSTDFQEYMVIPDEFRFVNFREKFRAGAEIFHAMHEVLKTKGYNANVGFEGAYAPDEIQSNKEAFDIIMESIEKAGYKPYIDFRIGIDIASSEFYNKQAHKYELKREKLELTTIQWLEKQLEWYKEYPMYSIEDPFNQEDWMGWQYLMREAGDKYQVVGDDLLTTNMERIQKGINLKAMNAVLIKLNQIGSVTETIDAIRMTHEAGMKAIISHRGGETNDDMIADLVVGTGASQSKFGGPDRGERLAKYNRLLEIEQELIKY</sequence>
<dbReference type="SMART" id="SM01193">
    <property type="entry name" value="Enolase_N"/>
    <property type="match status" value="1"/>
</dbReference>
<evidence type="ECO:0000313" key="15">
    <source>
        <dbReference type="Proteomes" id="UP000034799"/>
    </source>
</evidence>
<dbReference type="PATRIC" id="fig|1619100.3.peg.890"/>
<feature type="active site" description="Proton donor" evidence="9 10">
    <location>
        <position position="214"/>
    </location>
</feature>
<evidence type="ECO:0000313" key="14">
    <source>
        <dbReference type="EMBL" id="KKR05827.1"/>
    </source>
</evidence>
<dbReference type="Gene3D" id="3.30.390.10">
    <property type="entry name" value="Enolase-like, N-terminal domain"/>
    <property type="match status" value="1"/>
</dbReference>
<comment type="similarity">
    <text evidence="2 9">Belongs to the enolase family.</text>
</comment>
<evidence type="ECO:0000256" key="1">
    <source>
        <dbReference type="ARBA" id="ARBA00005031"/>
    </source>
</evidence>
<dbReference type="SFLD" id="SFLDF00002">
    <property type="entry name" value="enolase"/>
    <property type="match status" value="1"/>
</dbReference>
<dbReference type="InterPro" id="IPR020811">
    <property type="entry name" value="Enolase_N"/>
</dbReference>
<dbReference type="InterPro" id="IPR020810">
    <property type="entry name" value="Enolase_C"/>
</dbReference>
<evidence type="ECO:0000256" key="6">
    <source>
        <dbReference type="ARBA" id="ARBA00022842"/>
    </source>
</evidence>
<evidence type="ECO:0000256" key="10">
    <source>
        <dbReference type="PIRSR" id="PIRSR001400-1"/>
    </source>
</evidence>
<dbReference type="EC" id="4.2.1.11" evidence="3 9"/>
<dbReference type="Gene3D" id="3.20.20.120">
    <property type="entry name" value="Enolase-like C-terminal domain"/>
    <property type="match status" value="1"/>
</dbReference>
<dbReference type="Pfam" id="PF00113">
    <property type="entry name" value="Enolase_C"/>
    <property type="match status" value="1"/>
</dbReference>
<comment type="catalytic activity">
    <reaction evidence="9">
        <text>(2R)-2-phosphoglycerate = phosphoenolpyruvate + H2O</text>
        <dbReference type="Rhea" id="RHEA:10164"/>
        <dbReference type="ChEBI" id="CHEBI:15377"/>
        <dbReference type="ChEBI" id="CHEBI:58289"/>
        <dbReference type="ChEBI" id="CHEBI:58702"/>
        <dbReference type="EC" id="4.2.1.11"/>
    </reaction>
</comment>
<organism evidence="14 15">
    <name type="scientific">candidate division WS6 bacterium GW2011_GWF2_39_15</name>
    <dbReference type="NCBI Taxonomy" id="1619100"/>
    <lineage>
        <taxon>Bacteria</taxon>
        <taxon>Candidatus Dojkabacteria</taxon>
    </lineage>
</organism>
<dbReference type="PANTHER" id="PTHR11902:SF1">
    <property type="entry name" value="ENOLASE"/>
    <property type="match status" value="1"/>
</dbReference>
<evidence type="ECO:0000259" key="13">
    <source>
        <dbReference type="SMART" id="SM01193"/>
    </source>
</evidence>
<dbReference type="GO" id="GO:0005576">
    <property type="term" value="C:extracellular region"/>
    <property type="evidence" value="ECO:0007669"/>
    <property type="project" value="UniProtKB-SubCell"/>
</dbReference>
<dbReference type="SFLD" id="SFLDG00178">
    <property type="entry name" value="enolase"/>
    <property type="match status" value="1"/>
</dbReference>
<evidence type="ECO:0000256" key="8">
    <source>
        <dbReference type="ARBA" id="ARBA00023239"/>
    </source>
</evidence>
<name>A0A0G0QW16_9BACT</name>
<dbReference type="SUPFAM" id="SSF54826">
    <property type="entry name" value="Enolase N-terminal domain-like"/>
    <property type="match status" value="1"/>
</dbReference>
<dbReference type="InterPro" id="IPR020809">
    <property type="entry name" value="Enolase_CS"/>
</dbReference>
<dbReference type="Pfam" id="PF03952">
    <property type="entry name" value="Enolase_N"/>
    <property type="match status" value="1"/>
</dbReference>
<evidence type="ECO:0000256" key="3">
    <source>
        <dbReference type="ARBA" id="ARBA00012058"/>
    </source>
</evidence>
<dbReference type="InterPro" id="IPR036849">
    <property type="entry name" value="Enolase-like_C_sf"/>
</dbReference>
<feature type="domain" description="Enolase C-terminal TIM barrel" evidence="12">
    <location>
        <begin position="146"/>
        <end position="426"/>
    </location>
</feature>
<dbReference type="GO" id="GO:0009986">
    <property type="term" value="C:cell surface"/>
    <property type="evidence" value="ECO:0007669"/>
    <property type="project" value="UniProtKB-SubCell"/>
</dbReference>
<feature type="binding site" evidence="9 11">
    <location>
        <position position="297"/>
    </location>
    <ligand>
        <name>Mg(2+)</name>
        <dbReference type="ChEBI" id="CHEBI:18420"/>
    </ligand>
</feature>
<feature type="binding site" evidence="9">
    <location>
        <position position="170"/>
    </location>
    <ligand>
        <name>(2R)-2-phosphoglycerate</name>
        <dbReference type="ChEBI" id="CHEBI:58289"/>
    </ligand>
</feature>
<protein>
    <recommendedName>
        <fullName evidence="4 9">Enolase</fullName>
        <ecNumber evidence="3 9">4.2.1.11</ecNumber>
    </recommendedName>
    <alternativeName>
        <fullName evidence="9">2-phospho-D-glycerate hydro-lyase</fullName>
    </alternativeName>
    <alternativeName>
        <fullName evidence="9">2-phosphoglycerate dehydratase</fullName>
    </alternativeName>
</protein>
<dbReference type="GO" id="GO:0000015">
    <property type="term" value="C:phosphopyruvate hydratase complex"/>
    <property type="evidence" value="ECO:0007669"/>
    <property type="project" value="InterPro"/>
</dbReference>
<dbReference type="InterPro" id="IPR029017">
    <property type="entry name" value="Enolase-like_N"/>
</dbReference>
<feature type="domain" description="Enolase N-terminal" evidence="13">
    <location>
        <begin position="3"/>
        <end position="133"/>
    </location>
</feature>
<keyword evidence="9" id="KW-0963">Cytoplasm</keyword>
<evidence type="ECO:0000256" key="11">
    <source>
        <dbReference type="PIRSR" id="PIRSR001400-3"/>
    </source>
</evidence>
<dbReference type="PROSITE" id="PS00164">
    <property type="entry name" value="ENOLASE"/>
    <property type="match status" value="1"/>
</dbReference>
<keyword evidence="6 9" id="KW-0460">Magnesium</keyword>
<reference evidence="14 15" key="1">
    <citation type="journal article" date="2015" name="Nature">
        <title>rRNA introns, odd ribosomes, and small enigmatic genomes across a large radiation of phyla.</title>
        <authorList>
            <person name="Brown C.T."/>
            <person name="Hug L.A."/>
            <person name="Thomas B.C."/>
            <person name="Sharon I."/>
            <person name="Castelle C.J."/>
            <person name="Singh A."/>
            <person name="Wilkins M.J."/>
            <person name="Williams K.H."/>
            <person name="Banfield J.F."/>
        </authorList>
    </citation>
    <scope>NUCLEOTIDE SEQUENCE [LARGE SCALE GENOMIC DNA]</scope>
</reference>
<comment type="pathway">
    <text evidence="1 9">Carbohydrate degradation; glycolysis; pyruvate from D-glyceraldehyde 3-phosphate: step 4/5.</text>
</comment>
<dbReference type="InterPro" id="IPR000941">
    <property type="entry name" value="Enolase"/>
</dbReference>
<feature type="active site" description="Proton acceptor" evidence="9 10">
    <location>
        <position position="349"/>
    </location>
</feature>
<evidence type="ECO:0000256" key="2">
    <source>
        <dbReference type="ARBA" id="ARBA00009604"/>
    </source>
</evidence>
<feature type="binding site" evidence="9">
    <location>
        <position position="349"/>
    </location>
    <ligand>
        <name>(2R)-2-phosphoglycerate</name>
        <dbReference type="ChEBI" id="CHEBI:58289"/>
    </ligand>
</feature>